<organism evidence="1">
    <name type="scientific">marine metagenome</name>
    <dbReference type="NCBI Taxonomy" id="408172"/>
    <lineage>
        <taxon>unclassified sequences</taxon>
        <taxon>metagenomes</taxon>
        <taxon>ecological metagenomes</taxon>
    </lineage>
</organism>
<gene>
    <name evidence="1" type="ORF">METZ01_LOCUS5652</name>
</gene>
<reference evidence="1" key="1">
    <citation type="submission" date="2018-05" db="EMBL/GenBank/DDBJ databases">
        <authorList>
            <person name="Lanie J.A."/>
            <person name="Ng W.-L."/>
            <person name="Kazmierczak K.M."/>
            <person name="Andrzejewski T.M."/>
            <person name="Davidsen T.M."/>
            <person name="Wayne K.J."/>
            <person name="Tettelin H."/>
            <person name="Glass J.I."/>
            <person name="Rusch D."/>
            <person name="Podicherti R."/>
            <person name="Tsui H.-C.T."/>
            <person name="Winkler M.E."/>
        </authorList>
    </citation>
    <scope>NUCLEOTIDE SEQUENCE</scope>
</reference>
<sequence length="76" mass="8626">VPQARPFEPINSTALIRESVKNGIMKSEQYPIGSGMNICFNVLKSKTSRPFESRHRIFRPTVLITAMSERENTAVF</sequence>
<dbReference type="AlphaFoldDB" id="A0A381NG38"/>
<name>A0A381NG38_9ZZZZ</name>
<protein>
    <submittedName>
        <fullName evidence="1">Uncharacterized protein</fullName>
    </submittedName>
</protein>
<feature type="non-terminal residue" evidence="1">
    <location>
        <position position="1"/>
    </location>
</feature>
<accession>A0A381NG38</accession>
<proteinExistence type="predicted"/>
<dbReference type="EMBL" id="UINC01000295">
    <property type="protein sequence ID" value="SUZ52798.1"/>
    <property type="molecule type" value="Genomic_DNA"/>
</dbReference>
<evidence type="ECO:0000313" key="1">
    <source>
        <dbReference type="EMBL" id="SUZ52798.1"/>
    </source>
</evidence>